<name>A0A151ND92_ALLMI</name>
<dbReference type="Pfam" id="PF02036">
    <property type="entry name" value="SCP2"/>
    <property type="match status" value="1"/>
</dbReference>
<evidence type="ECO:0000259" key="1">
    <source>
        <dbReference type="Pfam" id="PF02036"/>
    </source>
</evidence>
<dbReference type="Gene3D" id="3.30.1050.10">
    <property type="entry name" value="SCP2 sterol-binding domain"/>
    <property type="match status" value="1"/>
</dbReference>
<dbReference type="EMBL" id="AKHW03003332">
    <property type="protein sequence ID" value="KYO34763.1"/>
    <property type="molecule type" value="Genomic_DNA"/>
</dbReference>
<organism evidence="2 3">
    <name type="scientific">Alligator mississippiensis</name>
    <name type="common">American alligator</name>
    <dbReference type="NCBI Taxonomy" id="8496"/>
    <lineage>
        <taxon>Eukaryota</taxon>
        <taxon>Metazoa</taxon>
        <taxon>Chordata</taxon>
        <taxon>Craniata</taxon>
        <taxon>Vertebrata</taxon>
        <taxon>Euteleostomi</taxon>
        <taxon>Archelosauria</taxon>
        <taxon>Archosauria</taxon>
        <taxon>Crocodylia</taxon>
        <taxon>Alligatoridae</taxon>
        <taxon>Alligatorinae</taxon>
        <taxon>Alligator</taxon>
    </lineage>
</organism>
<reference evidence="2 3" key="1">
    <citation type="journal article" date="2012" name="Genome Biol.">
        <title>Sequencing three crocodilian genomes to illuminate the evolution of archosaurs and amniotes.</title>
        <authorList>
            <person name="St John J.A."/>
            <person name="Braun E.L."/>
            <person name="Isberg S.R."/>
            <person name="Miles L.G."/>
            <person name="Chong A.Y."/>
            <person name="Gongora J."/>
            <person name="Dalzell P."/>
            <person name="Moran C."/>
            <person name="Bed'hom B."/>
            <person name="Abzhanov A."/>
            <person name="Burgess S.C."/>
            <person name="Cooksey A.M."/>
            <person name="Castoe T.A."/>
            <person name="Crawford N.G."/>
            <person name="Densmore L.D."/>
            <person name="Drew J.C."/>
            <person name="Edwards S.V."/>
            <person name="Faircloth B.C."/>
            <person name="Fujita M.K."/>
            <person name="Greenwold M.J."/>
            <person name="Hoffmann F.G."/>
            <person name="Howard J.M."/>
            <person name="Iguchi T."/>
            <person name="Janes D.E."/>
            <person name="Khan S.Y."/>
            <person name="Kohno S."/>
            <person name="de Koning A.J."/>
            <person name="Lance S.L."/>
            <person name="McCarthy F.M."/>
            <person name="McCormack J.E."/>
            <person name="Merchant M.E."/>
            <person name="Peterson D.G."/>
            <person name="Pollock D.D."/>
            <person name="Pourmand N."/>
            <person name="Raney B.J."/>
            <person name="Roessler K.A."/>
            <person name="Sanford J.R."/>
            <person name="Sawyer R.H."/>
            <person name="Schmidt C.J."/>
            <person name="Triplett E.W."/>
            <person name="Tuberville T.D."/>
            <person name="Venegas-Anaya M."/>
            <person name="Howard J.T."/>
            <person name="Jarvis E.D."/>
            <person name="Guillette L.J.Jr."/>
            <person name="Glenn T.C."/>
            <person name="Green R.E."/>
            <person name="Ray D.A."/>
        </authorList>
    </citation>
    <scope>NUCLEOTIDE SEQUENCE [LARGE SCALE GENOMIC DNA]</scope>
    <source>
        <strain evidence="2">KSC_2009_1</strain>
    </source>
</reference>
<accession>A0A151ND92</accession>
<dbReference type="InterPro" id="IPR036527">
    <property type="entry name" value="SCP2_sterol-bd_dom_sf"/>
</dbReference>
<evidence type="ECO:0000313" key="2">
    <source>
        <dbReference type="EMBL" id="KYO34763.1"/>
    </source>
</evidence>
<sequence>MWKEGKKICVQSKIKETKEAADSSSYVALRSASPKPSAKATGLKSDLIFEEIGHSIKQVGSQLETKVNAIFQWDITSNGKVVVQWTLDLKTGSGEIYRGASRSPADSIFILSDHDFMDLVLGKIKPQRALFVGRLKVKGNIMLGQKLVMILKDHVKL</sequence>
<dbReference type="PANTHER" id="PTHR10094:SF25">
    <property type="entry name" value="SCP2 STEROL-BINDING DOMAIN-CONTAINING PROTEIN 1"/>
    <property type="match status" value="1"/>
</dbReference>
<gene>
    <name evidence="2" type="ORF">Y1Q_0010506</name>
</gene>
<dbReference type="PANTHER" id="PTHR10094">
    <property type="entry name" value="STEROL CARRIER PROTEIN 2 SCP-2 FAMILY PROTEIN"/>
    <property type="match status" value="1"/>
</dbReference>
<protein>
    <recommendedName>
        <fullName evidence="1">SCP2 domain-containing protein</fullName>
    </recommendedName>
</protein>
<dbReference type="FunFam" id="3.30.1050.10:FF:000004">
    <property type="entry name" value="Hydroxysteroid 17-beta dehydrogenase 4"/>
    <property type="match status" value="1"/>
</dbReference>
<dbReference type="SUPFAM" id="SSF55718">
    <property type="entry name" value="SCP-like"/>
    <property type="match status" value="1"/>
</dbReference>
<comment type="caution">
    <text evidence="2">The sequence shown here is derived from an EMBL/GenBank/DDBJ whole genome shotgun (WGS) entry which is preliminary data.</text>
</comment>
<proteinExistence type="predicted"/>
<dbReference type="STRING" id="8496.A0A151ND92"/>
<dbReference type="Proteomes" id="UP000050525">
    <property type="component" value="Unassembled WGS sequence"/>
</dbReference>
<evidence type="ECO:0000313" key="3">
    <source>
        <dbReference type="Proteomes" id="UP000050525"/>
    </source>
</evidence>
<dbReference type="AlphaFoldDB" id="A0A151ND92"/>
<keyword evidence="3" id="KW-1185">Reference proteome</keyword>
<feature type="domain" description="SCP2" evidence="1">
    <location>
        <begin position="61"/>
        <end position="152"/>
    </location>
</feature>
<dbReference type="GO" id="GO:0005829">
    <property type="term" value="C:cytosol"/>
    <property type="evidence" value="ECO:0007669"/>
    <property type="project" value="TreeGrafter"/>
</dbReference>
<dbReference type="InterPro" id="IPR003033">
    <property type="entry name" value="SCP2_sterol-bd_dom"/>
</dbReference>